<evidence type="ECO:0000313" key="8">
    <source>
        <dbReference type="WBParaSite" id="SBAD_0001177201-mRNA-1"/>
    </source>
</evidence>
<dbReference type="InterPro" id="IPR025258">
    <property type="entry name" value="RH_dom"/>
</dbReference>
<evidence type="ECO:0000256" key="2">
    <source>
        <dbReference type="ARBA" id="ARBA00022737"/>
    </source>
</evidence>
<evidence type="ECO:0000313" key="7">
    <source>
        <dbReference type="Proteomes" id="UP000270296"/>
    </source>
</evidence>
<evidence type="ECO:0000259" key="5">
    <source>
        <dbReference type="SMART" id="SM01175"/>
    </source>
</evidence>
<evidence type="ECO:0000256" key="1">
    <source>
        <dbReference type="ARBA" id="ARBA00022723"/>
    </source>
</evidence>
<reference evidence="6 7" key="2">
    <citation type="submission" date="2018-11" db="EMBL/GenBank/DDBJ databases">
        <authorList>
            <consortium name="Pathogen Informatics"/>
        </authorList>
    </citation>
    <scope>NUCLEOTIDE SEQUENCE [LARGE SCALE GENOMIC DNA]</scope>
</reference>
<dbReference type="InterPro" id="IPR051366">
    <property type="entry name" value="DEF8"/>
</dbReference>
<dbReference type="OrthoDB" id="1918044at2759"/>
<evidence type="ECO:0000256" key="4">
    <source>
        <dbReference type="ARBA" id="ARBA00022833"/>
    </source>
</evidence>
<dbReference type="Pfam" id="PF13901">
    <property type="entry name" value="RH_dom"/>
    <property type="match status" value="1"/>
</dbReference>
<proteinExistence type="predicted"/>
<dbReference type="GO" id="GO:0008270">
    <property type="term" value="F:zinc ion binding"/>
    <property type="evidence" value="ECO:0007669"/>
    <property type="project" value="UniProtKB-KW"/>
</dbReference>
<reference evidence="8" key="1">
    <citation type="submission" date="2016-06" db="UniProtKB">
        <authorList>
            <consortium name="WormBaseParasite"/>
        </authorList>
    </citation>
    <scope>IDENTIFICATION</scope>
</reference>
<keyword evidence="2" id="KW-0677">Repeat</keyword>
<organism evidence="8">
    <name type="scientific">Soboliphyme baturini</name>
    <dbReference type="NCBI Taxonomy" id="241478"/>
    <lineage>
        <taxon>Eukaryota</taxon>
        <taxon>Metazoa</taxon>
        <taxon>Ecdysozoa</taxon>
        <taxon>Nematoda</taxon>
        <taxon>Enoplea</taxon>
        <taxon>Dorylaimia</taxon>
        <taxon>Dioctophymatida</taxon>
        <taxon>Dioctophymatoidea</taxon>
        <taxon>Soboliphymatidae</taxon>
        <taxon>Soboliphyme</taxon>
    </lineage>
</organism>
<sequence>MRNDLLLMRPYLQTCREVARLCLLRHLRPYGHFIDTSDVYSMQDLIDIADGILATRFRETLDIFRQHIKVDCDACRGNGYLCELCGDQTLLFPFDEFIGICRQCSAVFHRVFSMAYVKK</sequence>
<dbReference type="AlphaFoldDB" id="A0A183J688"/>
<dbReference type="Proteomes" id="UP000270296">
    <property type="component" value="Unassembled WGS sequence"/>
</dbReference>
<gene>
    <name evidence="6" type="ORF">SBAD_LOCUS11386</name>
</gene>
<keyword evidence="3" id="KW-0863">Zinc-finger</keyword>
<dbReference type="PANTHER" id="PTHR12326">
    <property type="entry name" value="PLECKSTRIN HOMOLOGY DOMAIN CONTAINING PROTEIN"/>
    <property type="match status" value="1"/>
</dbReference>
<feature type="domain" description="Rubicon Homology" evidence="5">
    <location>
        <begin position="1"/>
        <end position="118"/>
    </location>
</feature>
<accession>A0A183J688</accession>
<keyword evidence="4" id="KW-0862">Zinc</keyword>
<dbReference type="SMART" id="SM01175">
    <property type="entry name" value="DUF4206"/>
    <property type="match status" value="1"/>
</dbReference>
<dbReference type="PANTHER" id="PTHR12326:SF3">
    <property type="entry name" value="DIFFERENTIALLY EXPRESSED IN FDCP 8 HOMOLOG"/>
    <property type="match status" value="1"/>
</dbReference>
<dbReference type="EMBL" id="UZAM01015563">
    <property type="protein sequence ID" value="VDP39634.1"/>
    <property type="molecule type" value="Genomic_DNA"/>
</dbReference>
<name>A0A183J688_9BILA</name>
<keyword evidence="7" id="KW-1185">Reference proteome</keyword>
<dbReference type="WBParaSite" id="SBAD_0001177201-mRNA-1">
    <property type="protein sequence ID" value="SBAD_0001177201-mRNA-1"/>
    <property type="gene ID" value="SBAD_0001177201"/>
</dbReference>
<keyword evidence="1" id="KW-0479">Metal-binding</keyword>
<evidence type="ECO:0000313" key="6">
    <source>
        <dbReference type="EMBL" id="VDP39634.1"/>
    </source>
</evidence>
<evidence type="ECO:0000256" key="3">
    <source>
        <dbReference type="ARBA" id="ARBA00022771"/>
    </source>
</evidence>
<protein>
    <submittedName>
        <fullName evidence="8">DUF4206 domain-containing protein</fullName>
    </submittedName>
</protein>